<sequence>MTTGLNYNFQNSLIHATHASDADPFIVQLKVIRAEIEKARARWYRRNSAAMPHSSLHGIAPNFKYRVQIEPEYHPQVWAQVIMHLFKNAKKDIIPTTQGNITRILRSYTGEFDCSVHVEGLDGQISLSELEELASIFGKVSSISIDQDEKTGFVTFVDGRTAVLFEAGLEGLKVKNTTLRTGPGTADNAPKKISKLSPLAKEFTSTSPPKPTKSLSASAEEFIPATFTQCKSEEMKEIEEVEEIVKPTAKSSEIYNASSNILPPSPVKVKVKAKHMHMHMETIPEEDPFPIEAEPGELERLLGITMPTPTPSPSPSPSPKPTEEDKDQENVRRALGFAPPKRKRSPLGTGGIPKGFKFKPCFRPPPNLRKPEVEVQ</sequence>
<gene>
    <name evidence="4" type="ORF">I303_00154</name>
    <name evidence="5" type="ORF">I303_100154</name>
</gene>
<accession>A0A1A6AE92</accession>
<evidence type="ECO:0000313" key="4">
    <source>
        <dbReference type="EMBL" id="OBR88343.1"/>
    </source>
</evidence>
<protein>
    <recommendedName>
        <fullName evidence="3">RRM domain-containing protein</fullName>
    </recommendedName>
</protein>
<dbReference type="EMBL" id="KI894027">
    <property type="protein sequence ID" value="OBR88343.1"/>
    <property type="molecule type" value="Genomic_DNA"/>
</dbReference>
<evidence type="ECO:0000259" key="3">
    <source>
        <dbReference type="PROSITE" id="PS50102"/>
    </source>
</evidence>
<keyword evidence="6" id="KW-1185">Reference proteome</keyword>
<keyword evidence="1" id="KW-0694">RNA-binding</keyword>
<dbReference type="EMBL" id="CP144530">
    <property type="protein sequence ID" value="WWC57622.1"/>
    <property type="molecule type" value="Genomic_DNA"/>
</dbReference>
<dbReference type="VEuPathDB" id="FungiDB:I303_00154"/>
<proteinExistence type="predicted"/>
<dbReference type="InterPro" id="IPR000504">
    <property type="entry name" value="RRM_dom"/>
</dbReference>
<dbReference type="InterPro" id="IPR012677">
    <property type="entry name" value="Nucleotide-bd_a/b_plait_sf"/>
</dbReference>
<dbReference type="GeneID" id="28963853"/>
<dbReference type="SMART" id="SM00360">
    <property type="entry name" value="RRM"/>
    <property type="match status" value="1"/>
</dbReference>
<dbReference type="AlphaFoldDB" id="A0A1A6AE92"/>
<feature type="domain" description="RRM" evidence="3">
    <location>
        <begin position="114"/>
        <end position="186"/>
    </location>
</feature>
<dbReference type="CDD" id="cd00590">
    <property type="entry name" value="RRM_SF"/>
    <property type="match status" value="1"/>
</dbReference>
<dbReference type="SUPFAM" id="SSF54928">
    <property type="entry name" value="RNA-binding domain, RBD"/>
    <property type="match status" value="1"/>
</dbReference>
<evidence type="ECO:0000313" key="6">
    <source>
        <dbReference type="Proteomes" id="UP000078595"/>
    </source>
</evidence>
<dbReference type="Pfam" id="PF00076">
    <property type="entry name" value="RRM_1"/>
    <property type="match status" value="1"/>
</dbReference>
<organism evidence="4">
    <name type="scientific">Kwoniella dejecticola CBS 10117</name>
    <dbReference type="NCBI Taxonomy" id="1296121"/>
    <lineage>
        <taxon>Eukaryota</taxon>
        <taxon>Fungi</taxon>
        <taxon>Dikarya</taxon>
        <taxon>Basidiomycota</taxon>
        <taxon>Agaricomycotina</taxon>
        <taxon>Tremellomycetes</taxon>
        <taxon>Tremellales</taxon>
        <taxon>Cryptococcaceae</taxon>
        <taxon>Kwoniella</taxon>
    </lineage>
</organism>
<name>A0A1A6AE92_9TREE</name>
<dbReference type="KEGG" id="kdj:28963853"/>
<dbReference type="RefSeq" id="XP_018266185.1">
    <property type="nucleotide sequence ID" value="XM_018403531.1"/>
</dbReference>
<dbReference type="GO" id="GO:0003723">
    <property type="term" value="F:RNA binding"/>
    <property type="evidence" value="ECO:0007669"/>
    <property type="project" value="UniProtKB-UniRule"/>
</dbReference>
<reference evidence="5" key="2">
    <citation type="submission" date="2013-07" db="EMBL/GenBank/DDBJ databases">
        <authorList>
            <consortium name="The Broad Institute Genome Sequencing Platform"/>
            <person name="Cuomo C."/>
            <person name="Litvintseva A."/>
            <person name="Chen Y."/>
            <person name="Heitman J."/>
            <person name="Sun S."/>
            <person name="Springer D."/>
            <person name="Dromer F."/>
            <person name="Young S.K."/>
            <person name="Zeng Q."/>
            <person name="Gargeya S."/>
            <person name="Fitzgerald M."/>
            <person name="Abouelleil A."/>
            <person name="Alvarado L."/>
            <person name="Berlin A.M."/>
            <person name="Chapman S.B."/>
            <person name="Dewar J."/>
            <person name="Goldberg J."/>
            <person name="Griggs A."/>
            <person name="Gujja S."/>
            <person name="Hansen M."/>
            <person name="Howarth C."/>
            <person name="Imamovic A."/>
            <person name="Larimer J."/>
            <person name="McCowan C."/>
            <person name="Murphy C."/>
            <person name="Pearson M."/>
            <person name="Priest M."/>
            <person name="Roberts A."/>
            <person name="Saif S."/>
            <person name="Shea T."/>
            <person name="Sykes S."/>
            <person name="Wortman J."/>
            <person name="Nusbaum C."/>
            <person name="Birren B."/>
        </authorList>
    </citation>
    <scope>NUCLEOTIDE SEQUENCE</scope>
    <source>
        <strain evidence="5">CBS 10117</strain>
    </source>
</reference>
<reference evidence="4" key="1">
    <citation type="submission" date="2013-07" db="EMBL/GenBank/DDBJ databases">
        <title>The Genome Sequence of Cryptococcus dejecticola CBS10117.</title>
        <authorList>
            <consortium name="The Broad Institute Genome Sequencing Platform"/>
            <person name="Cuomo C."/>
            <person name="Litvintseva A."/>
            <person name="Chen Y."/>
            <person name="Heitman J."/>
            <person name="Sun S."/>
            <person name="Springer D."/>
            <person name="Dromer F."/>
            <person name="Young S.K."/>
            <person name="Zeng Q."/>
            <person name="Gargeya S."/>
            <person name="Fitzgerald M."/>
            <person name="Abouelleil A."/>
            <person name="Alvarado L."/>
            <person name="Berlin A.M."/>
            <person name="Chapman S.B."/>
            <person name="Dewar J."/>
            <person name="Goldberg J."/>
            <person name="Griggs A."/>
            <person name="Gujja S."/>
            <person name="Hansen M."/>
            <person name="Howarth C."/>
            <person name="Imamovic A."/>
            <person name="Larimer J."/>
            <person name="McCowan C."/>
            <person name="Murphy C."/>
            <person name="Pearson M."/>
            <person name="Priest M."/>
            <person name="Roberts A."/>
            <person name="Saif S."/>
            <person name="Shea T."/>
            <person name="Sykes S."/>
            <person name="Wortman J."/>
            <person name="Nusbaum C."/>
            <person name="Birren B."/>
        </authorList>
    </citation>
    <scope>NUCLEOTIDE SEQUENCE [LARGE SCALE GENOMIC DNA]</scope>
    <source>
        <strain evidence="4">CBS 10117</strain>
    </source>
</reference>
<evidence type="ECO:0000256" key="2">
    <source>
        <dbReference type="SAM" id="MobiDB-lite"/>
    </source>
</evidence>
<evidence type="ECO:0000313" key="5">
    <source>
        <dbReference type="EMBL" id="WWC57622.1"/>
    </source>
</evidence>
<dbReference type="Proteomes" id="UP000078595">
    <property type="component" value="Chromosome 1"/>
</dbReference>
<dbReference type="Gene3D" id="3.30.70.330">
    <property type="match status" value="1"/>
</dbReference>
<dbReference type="InterPro" id="IPR035979">
    <property type="entry name" value="RBD_domain_sf"/>
</dbReference>
<reference evidence="5" key="3">
    <citation type="submission" date="2024-02" db="EMBL/GenBank/DDBJ databases">
        <title>Comparative genomics of Cryptococcus and Kwoniella reveals pathogenesis evolution and contrasting modes of karyotype evolution via chromosome fusion or intercentromeric recombination.</title>
        <authorList>
            <person name="Coelho M.A."/>
            <person name="David-Palma M."/>
            <person name="Shea T."/>
            <person name="Bowers K."/>
            <person name="McGinley-Smith S."/>
            <person name="Mohammad A.W."/>
            <person name="Gnirke A."/>
            <person name="Yurkov A.M."/>
            <person name="Nowrousian M."/>
            <person name="Sun S."/>
            <person name="Cuomo C.A."/>
            <person name="Heitman J."/>
        </authorList>
    </citation>
    <scope>NUCLEOTIDE SEQUENCE</scope>
    <source>
        <strain evidence="5">CBS 10117</strain>
    </source>
</reference>
<dbReference type="PROSITE" id="PS50102">
    <property type="entry name" value="RRM"/>
    <property type="match status" value="1"/>
</dbReference>
<evidence type="ECO:0000256" key="1">
    <source>
        <dbReference type="PROSITE-ProRule" id="PRU00176"/>
    </source>
</evidence>
<feature type="compositionally biased region" description="Pro residues" evidence="2">
    <location>
        <begin position="308"/>
        <end position="320"/>
    </location>
</feature>
<feature type="region of interest" description="Disordered" evidence="2">
    <location>
        <begin position="303"/>
        <end position="376"/>
    </location>
</feature>